<dbReference type="PANTHER" id="PTHR10009">
    <property type="entry name" value="PROTEIN YELLOW-RELATED"/>
    <property type="match status" value="1"/>
</dbReference>
<dbReference type="RefSeq" id="WP_109615232.1">
    <property type="nucleotide sequence ID" value="NZ_QGDO01000001.1"/>
</dbReference>
<keyword evidence="3" id="KW-0732">Signal</keyword>
<gene>
    <name evidence="5" type="ORF">BC781_10137</name>
</gene>
<evidence type="ECO:0000313" key="6">
    <source>
        <dbReference type="Proteomes" id="UP000245535"/>
    </source>
</evidence>
<dbReference type="SUPFAM" id="SSF63829">
    <property type="entry name" value="Calcium-dependent phosphotriesterase"/>
    <property type="match status" value="1"/>
</dbReference>
<organism evidence="5 6">
    <name type="scientific">Sediminitomix flava</name>
    <dbReference type="NCBI Taxonomy" id="379075"/>
    <lineage>
        <taxon>Bacteria</taxon>
        <taxon>Pseudomonadati</taxon>
        <taxon>Bacteroidota</taxon>
        <taxon>Cytophagia</taxon>
        <taxon>Cytophagales</taxon>
        <taxon>Flammeovirgaceae</taxon>
        <taxon>Sediminitomix</taxon>
    </lineage>
</organism>
<sequence>MKRLLLLPILLIFFSCTVKEKEQKEDGVLTEIAYSDTQLTGIAISKDGRMFVNFPTWSDNIQMSVGEVIDNEVVPYPNEKWNSHQGKKHQFVCVQSVVVDDKDRLWVLDPANPKFEGVIEEKVRLYQFDLKSDKMVKEYSFPKEFIEKDSYLNDFRIDTDKEIVYITDSGIGGILVLNLKTGEVRKPLKDHFSVKAEADYLKFPNGVWNNKVNSDGIALSPDKSTLYYAALVGHTLYKIPTRALFQSDDEQVVSSMVETVCAIRATDGMMFDNNGNLYLGGLERNQICVLDNQGKYYPLVTDEKIKWADSFAKDAEGNMYFTTSQINTPEWDRGKFHVYRINVKPTEQLPKRRVLIALTNHGTLGDSTGDATGYYLSEVAHAYYAFTNAGYYVDFVSPMGGQSPVDGYDLTDPENKQFVEDKVAQQNINNALTPDQVNVIDYEAIYYAGGHGVMWDLPDAELLSELTSQLYDIGAVVGAVCHGPAGLVNIKLADGSYLVDGKKVNGFTNEEEKAINKEEIVPFLLEDKLKERGGIFEEGPKWESKVVVDKRLVTGQNPASAKGVAEAMIQLLQGN</sequence>
<comment type="subcellular location">
    <subcellularLocation>
        <location evidence="1">Secreted</location>
    </subcellularLocation>
</comment>
<proteinExistence type="predicted"/>
<evidence type="ECO:0000313" key="5">
    <source>
        <dbReference type="EMBL" id="PWJ43691.1"/>
    </source>
</evidence>
<dbReference type="Pfam" id="PF01965">
    <property type="entry name" value="DJ-1_PfpI"/>
    <property type="match status" value="1"/>
</dbReference>
<dbReference type="Gene3D" id="3.40.50.880">
    <property type="match status" value="1"/>
</dbReference>
<dbReference type="GO" id="GO:0005576">
    <property type="term" value="C:extracellular region"/>
    <property type="evidence" value="ECO:0007669"/>
    <property type="project" value="UniProtKB-SubCell"/>
</dbReference>
<dbReference type="EMBL" id="QGDO01000001">
    <property type="protein sequence ID" value="PWJ43691.1"/>
    <property type="molecule type" value="Genomic_DNA"/>
</dbReference>
<dbReference type="AlphaFoldDB" id="A0A315ZDS3"/>
<dbReference type="CDD" id="cd03141">
    <property type="entry name" value="GATase1_Hsp31_like"/>
    <property type="match status" value="1"/>
</dbReference>
<dbReference type="GO" id="GO:0008233">
    <property type="term" value="F:peptidase activity"/>
    <property type="evidence" value="ECO:0007669"/>
    <property type="project" value="UniProtKB-KW"/>
</dbReference>
<dbReference type="OrthoDB" id="9797664at2"/>
<protein>
    <submittedName>
        <fullName evidence="5">Putative intracellular protease/amidase</fullName>
    </submittedName>
</protein>
<dbReference type="InterPro" id="IPR011042">
    <property type="entry name" value="6-blade_b-propeller_TolB-like"/>
</dbReference>
<dbReference type="PROSITE" id="PS51257">
    <property type="entry name" value="PROKAR_LIPOPROTEIN"/>
    <property type="match status" value="1"/>
</dbReference>
<evidence type="ECO:0000256" key="2">
    <source>
        <dbReference type="ARBA" id="ARBA00022525"/>
    </source>
</evidence>
<name>A0A315ZDS3_SEDFL</name>
<keyword evidence="2" id="KW-0964">Secreted</keyword>
<dbReference type="Pfam" id="PF03022">
    <property type="entry name" value="MRJP"/>
    <property type="match status" value="1"/>
</dbReference>
<reference evidence="5 6" key="1">
    <citation type="submission" date="2018-03" db="EMBL/GenBank/DDBJ databases">
        <title>Genomic Encyclopedia of Archaeal and Bacterial Type Strains, Phase II (KMG-II): from individual species to whole genera.</title>
        <authorList>
            <person name="Goeker M."/>
        </authorList>
    </citation>
    <scope>NUCLEOTIDE SEQUENCE [LARGE SCALE GENOMIC DNA]</scope>
    <source>
        <strain evidence="5 6">DSM 28229</strain>
    </source>
</reference>
<dbReference type="InterPro" id="IPR017996">
    <property type="entry name" value="MRJP/yellow-related"/>
</dbReference>
<dbReference type="PANTHER" id="PTHR10009:SF18">
    <property type="entry name" value="PROTEIN YELLOW-LIKE PROTEIN"/>
    <property type="match status" value="1"/>
</dbReference>
<comment type="caution">
    <text evidence="5">The sequence shown here is derived from an EMBL/GenBank/DDBJ whole genome shotgun (WGS) entry which is preliminary data.</text>
</comment>
<evidence type="ECO:0000256" key="3">
    <source>
        <dbReference type="SAM" id="SignalP"/>
    </source>
</evidence>
<keyword evidence="5" id="KW-0378">Hydrolase</keyword>
<feature type="domain" description="DJ-1/PfpI" evidence="4">
    <location>
        <begin position="376"/>
        <end position="568"/>
    </location>
</feature>
<feature type="signal peptide" evidence="3">
    <location>
        <begin position="1"/>
        <end position="20"/>
    </location>
</feature>
<evidence type="ECO:0000256" key="1">
    <source>
        <dbReference type="ARBA" id="ARBA00004613"/>
    </source>
</evidence>
<accession>A0A315ZDS3</accession>
<dbReference type="InterPro" id="IPR029062">
    <property type="entry name" value="Class_I_gatase-like"/>
</dbReference>
<dbReference type="InterPro" id="IPR002818">
    <property type="entry name" value="DJ-1/PfpI"/>
</dbReference>
<dbReference type="Proteomes" id="UP000245535">
    <property type="component" value="Unassembled WGS sequence"/>
</dbReference>
<dbReference type="SUPFAM" id="SSF52317">
    <property type="entry name" value="Class I glutamine amidotransferase-like"/>
    <property type="match status" value="1"/>
</dbReference>
<dbReference type="Gene3D" id="2.120.10.30">
    <property type="entry name" value="TolB, C-terminal domain"/>
    <property type="match status" value="1"/>
</dbReference>
<evidence type="ECO:0000259" key="4">
    <source>
        <dbReference type="Pfam" id="PF01965"/>
    </source>
</evidence>
<keyword evidence="6" id="KW-1185">Reference proteome</keyword>
<keyword evidence="5" id="KW-0645">Protease</keyword>
<feature type="chain" id="PRO_5016336962" evidence="3">
    <location>
        <begin position="21"/>
        <end position="575"/>
    </location>
</feature>
<dbReference type="GO" id="GO:0006508">
    <property type="term" value="P:proteolysis"/>
    <property type="evidence" value="ECO:0007669"/>
    <property type="project" value="UniProtKB-KW"/>
</dbReference>